<dbReference type="InterPro" id="IPR010982">
    <property type="entry name" value="Lambda_DNA-bd_dom_sf"/>
</dbReference>
<organism evidence="3 4">
    <name type="scientific">Niastella caeni</name>
    <dbReference type="NCBI Taxonomy" id="2569763"/>
    <lineage>
        <taxon>Bacteria</taxon>
        <taxon>Pseudomonadati</taxon>
        <taxon>Bacteroidota</taxon>
        <taxon>Chitinophagia</taxon>
        <taxon>Chitinophagales</taxon>
        <taxon>Chitinophagaceae</taxon>
        <taxon>Niastella</taxon>
    </lineage>
</organism>
<gene>
    <name evidence="3" type="ORF">FAM09_27120</name>
</gene>
<accession>A0A4S8HCB0</accession>
<dbReference type="GO" id="GO:0005829">
    <property type="term" value="C:cytosol"/>
    <property type="evidence" value="ECO:0007669"/>
    <property type="project" value="TreeGrafter"/>
</dbReference>
<dbReference type="PROSITE" id="PS50943">
    <property type="entry name" value="HTH_CROC1"/>
    <property type="match status" value="1"/>
</dbReference>
<dbReference type="InterPro" id="IPR001387">
    <property type="entry name" value="Cro/C1-type_HTH"/>
</dbReference>
<dbReference type="OrthoDB" id="769934at2"/>
<dbReference type="SUPFAM" id="SSF47413">
    <property type="entry name" value="lambda repressor-like DNA-binding domains"/>
    <property type="match status" value="1"/>
</dbReference>
<dbReference type="Gene3D" id="1.10.260.40">
    <property type="entry name" value="lambda repressor-like DNA-binding domains"/>
    <property type="match status" value="1"/>
</dbReference>
<reference evidence="3 4" key="1">
    <citation type="submission" date="2019-04" db="EMBL/GenBank/DDBJ databases">
        <title>Niastella caeni sp. nov., isolated from activated sludge.</title>
        <authorList>
            <person name="Sheng M."/>
        </authorList>
    </citation>
    <scope>NUCLEOTIDE SEQUENCE [LARGE SCALE GENOMIC DNA]</scope>
    <source>
        <strain evidence="3 4">HX-2-15</strain>
    </source>
</reference>
<evidence type="ECO:0000313" key="4">
    <source>
        <dbReference type="Proteomes" id="UP000306918"/>
    </source>
</evidence>
<keyword evidence="1" id="KW-0238">DNA-binding</keyword>
<dbReference type="PANTHER" id="PTHR46797:SF1">
    <property type="entry name" value="METHYLPHOSPHONATE SYNTHASE"/>
    <property type="match status" value="1"/>
</dbReference>
<evidence type="ECO:0000256" key="1">
    <source>
        <dbReference type="ARBA" id="ARBA00023125"/>
    </source>
</evidence>
<dbReference type="Proteomes" id="UP000306918">
    <property type="component" value="Unassembled WGS sequence"/>
</dbReference>
<dbReference type="CDD" id="cd00093">
    <property type="entry name" value="HTH_XRE"/>
    <property type="match status" value="1"/>
</dbReference>
<dbReference type="PANTHER" id="PTHR46797">
    <property type="entry name" value="HTH-TYPE TRANSCRIPTIONAL REGULATOR"/>
    <property type="match status" value="1"/>
</dbReference>
<dbReference type="GO" id="GO:0003700">
    <property type="term" value="F:DNA-binding transcription factor activity"/>
    <property type="evidence" value="ECO:0007669"/>
    <property type="project" value="TreeGrafter"/>
</dbReference>
<dbReference type="AlphaFoldDB" id="A0A4S8HCB0"/>
<name>A0A4S8HCB0_9BACT</name>
<protein>
    <submittedName>
        <fullName evidence="3">Helix-turn-helix transcriptional regulator</fullName>
    </submittedName>
</protein>
<sequence length="74" mass="8388">MKAGEDKETLKKFGGNLKKIRKHKGFSLRTLSHECSIDFSDIGKIERGEINVTLLTIVQLAKALEVSPDELFKW</sequence>
<dbReference type="Pfam" id="PF01381">
    <property type="entry name" value="HTH_3"/>
    <property type="match status" value="1"/>
</dbReference>
<dbReference type="EMBL" id="STFF01000011">
    <property type="protein sequence ID" value="THU32467.1"/>
    <property type="molecule type" value="Genomic_DNA"/>
</dbReference>
<dbReference type="SMART" id="SM00530">
    <property type="entry name" value="HTH_XRE"/>
    <property type="match status" value="1"/>
</dbReference>
<evidence type="ECO:0000259" key="2">
    <source>
        <dbReference type="PROSITE" id="PS50943"/>
    </source>
</evidence>
<comment type="caution">
    <text evidence="3">The sequence shown here is derived from an EMBL/GenBank/DDBJ whole genome shotgun (WGS) entry which is preliminary data.</text>
</comment>
<feature type="domain" description="HTH cro/C1-type" evidence="2">
    <location>
        <begin position="17"/>
        <end position="71"/>
    </location>
</feature>
<dbReference type="GO" id="GO:0003677">
    <property type="term" value="F:DNA binding"/>
    <property type="evidence" value="ECO:0007669"/>
    <property type="project" value="UniProtKB-KW"/>
</dbReference>
<dbReference type="InterPro" id="IPR050807">
    <property type="entry name" value="TransReg_Diox_bact_type"/>
</dbReference>
<dbReference type="RefSeq" id="WP_136580309.1">
    <property type="nucleotide sequence ID" value="NZ_STFF01000011.1"/>
</dbReference>
<evidence type="ECO:0000313" key="3">
    <source>
        <dbReference type="EMBL" id="THU32467.1"/>
    </source>
</evidence>
<proteinExistence type="predicted"/>
<keyword evidence="4" id="KW-1185">Reference proteome</keyword>